<evidence type="ECO:0000256" key="1">
    <source>
        <dbReference type="SAM" id="MobiDB-lite"/>
    </source>
</evidence>
<gene>
    <name evidence="3" type="ORF">CEY00_Acc22210</name>
</gene>
<feature type="region of interest" description="Disordered" evidence="1">
    <location>
        <begin position="56"/>
        <end position="87"/>
    </location>
</feature>
<keyword evidence="2" id="KW-0812">Transmembrane</keyword>
<feature type="compositionally biased region" description="Pro residues" evidence="1">
    <location>
        <begin position="62"/>
        <end position="75"/>
    </location>
</feature>
<evidence type="ECO:0000313" key="4">
    <source>
        <dbReference type="Proteomes" id="UP000241394"/>
    </source>
</evidence>
<name>A0A2R6PSM2_ACTCC</name>
<dbReference type="PANTHER" id="PTHR37706:SF2">
    <property type="entry name" value="TRANSMEMBRANE PROTEIN"/>
    <property type="match status" value="1"/>
</dbReference>
<evidence type="ECO:0000313" key="3">
    <source>
        <dbReference type="EMBL" id="PSR96075.1"/>
    </source>
</evidence>
<dbReference type="EMBL" id="NKQK01000023">
    <property type="protein sequence ID" value="PSR96075.1"/>
    <property type="molecule type" value="Genomic_DNA"/>
</dbReference>
<dbReference type="FunCoup" id="A0A2R6PSM2">
    <property type="interactions" value="1"/>
</dbReference>
<feature type="compositionally biased region" description="Polar residues" evidence="1">
    <location>
        <begin position="76"/>
        <end position="87"/>
    </location>
</feature>
<dbReference type="OrthoDB" id="786429at2759"/>
<keyword evidence="2" id="KW-0472">Membrane</keyword>
<evidence type="ECO:0000256" key="2">
    <source>
        <dbReference type="SAM" id="Phobius"/>
    </source>
</evidence>
<feature type="transmembrane region" description="Helical" evidence="2">
    <location>
        <begin position="95"/>
        <end position="114"/>
    </location>
</feature>
<dbReference type="OMA" id="FFWYSVW"/>
<dbReference type="InParanoid" id="A0A2R6PSM2"/>
<proteinExistence type="predicted"/>
<reference evidence="3 4" key="1">
    <citation type="submission" date="2017-07" db="EMBL/GenBank/DDBJ databases">
        <title>An improved, manually edited Actinidia chinensis var. chinensis (kiwifruit) genome highlights the challenges associated with draft genomes and gene prediction in plants.</title>
        <authorList>
            <person name="Pilkington S."/>
            <person name="Crowhurst R."/>
            <person name="Hilario E."/>
            <person name="Nardozza S."/>
            <person name="Fraser L."/>
            <person name="Peng Y."/>
            <person name="Gunaseelan K."/>
            <person name="Simpson R."/>
            <person name="Tahir J."/>
            <person name="Deroles S."/>
            <person name="Templeton K."/>
            <person name="Luo Z."/>
            <person name="Davy M."/>
            <person name="Cheng C."/>
            <person name="Mcneilage M."/>
            <person name="Scaglione D."/>
            <person name="Liu Y."/>
            <person name="Zhang Q."/>
            <person name="Datson P."/>
            <person name="De Silva N."/>
            <person name="Gardiner S."/>
            <person name="Bassett H."/>
            <person name="Chagne D."/>
            <person name="Mccallum J."/>
            <person name="Dzierzon H."/>
            <person name="Deng C."/>
            <person name="Wang Y.-Y."/>
            <person name="Barron N."/>
            <person name="Manako K."/>
            <person name="Bowen J."/>
            <person name="Foster T."/>
            <person name="Erridge Z."/>
            <person name="Tiffin H."/>
            <person name="Waite C."/>
            <person name="Davies K."/>
            <person name="Grierson E."/>
            <person name="Laing W."/>
            <person name="Kirk R."/>
            <person name="Chen X."/>
            <person name="Wood M."/>
            <person name="Montefiori M."/>
            <person name="Brummell D."/>
            <person name="Schwinn K."/>
            <person name="Catanach A."/>
            <person name="Fullerton C."/>
            <person name="Li D."/>
            <person name="Meiyalaghan S."/>
            <person name="Nieuwenhuizen N."/>
            <person name="Read N."/>
            <person name="Prakash R."/>
            <person name="Hunter D."/>
            <person name="Zhang H."/>
            <person name="Mckenzie M."/>
            <person name="Knabel M."/>
            <person name="Harris A."/>
            <person name="Allan A."/>
            <person name="Chen A."/>
            <person name="Janssen B."/>
            <person name="Plunkett B."/>
            <person name="Dwamena C."/>
            <person name="Voogd C."/>
            <person name="Leif D."/>
            <person name="Lafferty D."/>
            <person name="Souleyre E."/>
            <person name="Varkonyi-Gasic E."/>
            <person name="Gambi F."/>
            <person name="Hanley J."/>
            <person name="Yao J.-L."/>
            <person name="Cheung J."/>
            <person name="David K."/>
            <person name="Warren B."/>
            <person name="Marsh K."/>
            <person name="Snowden K."/>
            <person name="Lin-Wang K."/>
            <person name="Brian L."/>
            <person name="Martinez-Sanchez M."/>
            <person name="Wang M."/>
            <person name="Ileperuma N."/>
            <person name="Macnee N."/>
            <person name="Campin R."/>
            <person name="Mcatee P."/>
            <person name="Drummond R."/>
            <person name="Espley R."/>
            <person name="Ireland H."/>
            <person name="Wu R."/>
            <person name="Atkinson R."/>
            <person name="Karunairetnam S."/>
            <person name="Bulley S."/>
            <person name="Chunkath S."/>
            <person name="Hanley Z."/>
            <person name="Storey R."/>
            <person name="Thrimawithana A."/>
            <person name="Thomson S."/>
            <person name="David C."/>
            <person name="Testolin R."/>
        </authorList>
    </citation>
    <scope>NUCLEOTIDE SEQUENCE [LARGE SCALE GENOMIC DNA]</scope>
    <source>
        <strain evidence="4">cv. Red5</strain>
        <tissue evidence="3">Young leaf</tissue>
    </source>
</reference>
<protein>
    <submittedName>
        <fullName evidence="3">E3 ubiquitin-protein like</fullName>
    </submittedName>
</protein>
<dbReference type="AlphaFoldDB" id="A0A2R6PSM2"/>
<keyword evidence="2" id="KW-1133">Transmembrane helix</keyword>
<keyword evidence="4" id="KW-1185">Reference proteome</keyword>
<dbReference type="PANTHER" id="PTHR37706">
    <property type="entry name" value="TRANSMEMBRANE PROTEIN"/>
    <property type="match status" value="1"/>
</dbReference>
<accession>A0A2R6PSM2</accession>
<dbReference type="Gramene" id="PSR96075">
    <property type="protein sequence ID" value="PSR96075"/>
    <property type="gene ID" value="CEY00_Acc22210"/>
</dbReference>
<dbReference type="Proteomes" id="UP000241394">
    <property type="component" value="Chromosome LG23"/>
</dbReference>
<comment type="caution">
    <text evidence="3">The sequence shown here is derived from an EMBL/GenBank/DDBJ whole genome shotgun (WGS) entry which is preliminary data.</text>
</comment>
<organism evidence="3 4">
    <name type="scientific">Actinidia chinensis var. chinensis</name>
    <name type="common">Chinese soft-hair kiwi</name>
    <dbReference type="NCBI Taxonomy" id="1590841"/>
    <lineage>
        <taxon>Eukaryota</taxon>
        <taxon>Viridiplantae</taxon>
        <taxon>Streptophyta</taxon>
        <taxon>Embryophyta</taxon>
        <taxon>Tracheophyta</taxon>
        <taxon>Spermatophyta</taxon>
        <taxon>Magnoliopsida</taxon>
        <taxon>eudicotyledons</taxon>
        <taxon>Gunneridae</taxon>
        <taxon>Pentapetalae</taxon>
        <taxon>asterids</taxon>
        <taxon>Ericales</taxon>
        <taxon>Actinidiaceae</taxon>
        <taxon>Actinidia</taxon>
    </lineage>
</organism>
<dbReference type="STRING" id="1590841.A0A2R6PSM2"/>
<reference evidence="4" key="2">
    <citation type="journal article" date="2018" name="BMC Genomics">
        <title>A manually annotated Actinidia chinensis var. chinensis (kiwifruit) genome highlights the challenges associated with draft genomes and gene prediction in plants.</title>
        <authorList>
            <person name="Pilkington S.M."/>
            <person name="Crowhurst R."/>
            <person name="Hilario E."/>
            <person name="Nardozza S."/>
            <person name="Fraser L."/>
            <person name="Peng Y."/>
            <person name="Gunaseelan K."/>
            <person name="Simpson R."/>
            <person name="Tahir J."/>
            <person name="Deroles S.C."/>
            <person name="Templeton K."/>
            <person name="Luo Z."/>
            <person name="Davy M."/>
            <person name="Cheng C."/>
            <person name="McNeilage M."/>
            <person name="Scaglione D."/>
            <person name="Liu Y."/>
            <person name="Zhang Q."/>
            <person name="Datson P."/>
            <person name="De Silva N."/>
            <person name="Gardiner S.E."/>
            <person name="Bassett H."/>
            <person name="Chagne D."/>
            <person name="McCallum J."/>
            <person name="Dzierzon H."/>
            <person name="Deng C."/>
            <person name="Wang Y.Y."/>
            <person name="Barron L."/>
            <person name="Manako K."/>
            <person name="Bowen J."/>
            <person name="Foster T.M."/>
            <person name="Erridge Z.A."/>
            <person name="Tiffin H."/>
            <person name="Waite C.N."/>
            <person name="Davies K.M."/>
            <person name="Grierson E.P."/>
            <person name="Laing W.A."/>
            <person name="Kirk R."/>
            <person name="Chen X."/>
            <person name="Wood M."/>
            <person name="Montefiori M."/>
            <person name="Brummell D.A."/>
            <person name="Schwinn K.E."/>
            <person name="Catanach A."/>
            <person name="Fullerton C."/>
            <person name="Li D."/>
            <person name="Meiyalaghan S."/>
            <person name="Nieuwenhuizen N."/>
            <person name="Read N."/>
            <person name="Prakash R."/>
            <person name="Hunter D."/>
            <person name="Zhang H."/>
            <person name="McKenzie M."/>
            <person name="Knabel M."/>
            <person name="Harris A."/>
            <person name="Allan A.C."/>
            <person name="Gleave A."/>
            <person name="Chen A."/>
            <person name="Janssen B.J."/>
            <person name="Plunkett B."/>
            <person name="Ampomah-Dwamena C."/>
            <person name="Voogd C."/>
            <person name="Leif D."/>
            <person name="Lafferty D."/>
            <person name="Souleyre E.J.F."/>
            <person name="Varkonyi-Gasic E."/>
            <person name="Gambi F."/>
            <person name="Hanley J."/>
            <person name="Yao J.L."/>
            <person name="Cheung J."/>
            <person name="David K.M."/>
            <person name="Warren B."/>
            <person name="Marsh K."/>
            <person name="Snowden K.C."/>
            <person name="Lin-Wang K."/>
            <person name="Brian L."/>
            <person name="Martinez-Sanchez M."/>
            <person name="Wang M."/>
            <person name="Ileperuma N."/>
            <person name="Macnee N."/>
            <person name="Campin R."/>
            <person name="McAtee P."/>
            <person name="Drummond R.S.M."/>
            <person name="Espley R.V."/>
            <person name="Ireland H.S."/>
            <person name="Wu R."/>
            <person name="Atkinson R.G."/>
            <person name="Karunairetnam S."/>
            <person name="Bulley S."/>
            <person name="Chunkath S."/>
            <person name="Hanley Z."/>
            <person name="Storey R."/>
            <person name="Thrimawithana A.H."/>
            <person name="Thomson S."/>
            <person name="David C."/>
            <person name="Testolin R."/>
            <person name="Huang H."/>
            <person name="Hellens R.P."/>
            <person name="Schaffer R.J."/>
        </authorList>
    </citation>
    <scope>NUCLEOTIDE SEQUENCE [LARGE SCALE GENOMIC DNA]</scope>
    <source>
        <strain evidence="4">cv. Red5</strain>
    </source>
</reference>
<sequence>MALCLSPTSIFSLIHTTNSTASPNHFAHQNSLFTINLHRSSPFFGSNLKAWPDRCRAVSSGRPPPLPESDPPPNGNDPTPSEGPTATFSRLQDTVQIFFAVLFWMSLFFWASAWDGRDNGRPSKGSRFRR</sequence>